<dbReference type="GO" id="GO:0004347">
    <property type="term" value="F:glucose-6-phosphate isomerase activity"/>
    <property type="evidence" value="ECO:0007669"/>
    <property type="project" value="UniProtKB-EC"/>
</dbReference>
<organism evidence="5 6">
    <name type="scientific">Candidatus Muproteobacteria bacterium RBG_16_64_11</name>
    <dbReference type="NCBI Taxonomy" id="1817758"/>
    <lineage>
        <taxon>Bacteria</taxon>
        <taxon>Pseudomonadati</taxon>
        <taxon>Pseudomonadota</taxon>
        <taxon>Candidatus Muproteobacteria</taxon>
    </lineage>
</organism>
<dbReference type="PANTHER" id="PTHR11469">
    <property type="entry name" value="GLUCOSE-6-PHOSPHATE ISOMERASE"/>
    <property type="match status" value="1"/>
</dbReference>
<evidence type="ECO:0000313" key="5">
    <source>
        <dbReference type="EMBL" id="OGI44955.1"/>
    </source>
</evidence>
<dbReference type="InterPro" id="IPR046348">
    <property type="entry name" value="SIS_dom_sf"/>
</dbReference>
<dbReference type="PANTHER" id="PTHR11469:SF1">
    <property type="entry name" value="GLUCOSE-6-PHOSPHATE ISOMERASE"/>
    <property type="match status" value="1"/>
</dbReference>
<dbReference type="PROSITE" id="PS00174">
    <property type="entry name" value="P_GLUCOSE_ISOMERASE_2"/>
    <property type="match status" value="1"/>
</dbReference>
<evidence type="ECO:0000256" key="2">
    <source>
        <dbReference type="ARBA" id="ARBA00023152"/>
    </source>
</evidence>
<dbReference type="GO" id="GO:0006096">
    <property type="term" value="P:glycolytic process"/>
    <property type="evidence" value="ECO:0007669"/>
    <property type="project" value="UniProtKB-UniPathway"/>
</dbReference>
<accession>A0A1F6TIQ4</accession>
<evidence type="ECO:0000313" key="6">
    <source>
        <dbReference type="Proteomes" id="UP000177925"/>
    </source>
</evidence>
<dbReference type="Proteomes" id="UP000177925">
    <property type="component" value="Unassembled WGS sequence"/>
</dbReference>
<name>A0A1F6TIQ4_9PROT</name>
<reference evidence="5 6" key="1">
    <citation type="journal article" date="2016" name="Nat. Commun.">
        <title>Thousands of microbial genomes shed light on interconnected biogeochemical processes in an aquifer system.</title>
        <authorList>
            <person name="Anantharaman K."/>
            <person name="Brown C.T."/>
            <person name="Hug L.A."/>
            <person name="Sharon I."/>
            <person name="Castelle C.J."/>
            <person name="Probst A.J."/>
            <person name="Thomas B.C."/>
            <person name="Singh A."/>
            <person name="Wilkins M.J."/>
            <person name="Karaoz U."/>
            <person name="Brodie E.L."/>
            <person name="Williams K.H."/>
            <person name="Hubbard S.S."/>
            <person name="Banfield J.F."/>
        </authorList>
    </citation>
    <scope>NUCLEOTIDE SEQUENCE [LARGE SCALE GENOMIC DNA]</scope>
</reference>
<dbReference type="InterPro" id="IPR018189">
    <property type="entry name" value="Phosphoglucose_isomerase_CS"/>
</dbReference>
<comment type="catalytic activity">
    <reaction evidence="4">
        <text>alpha-D-glucose 6-phosphate = beta-D-fructose 6-phosphate</text>
        <dbReference type="Rhea" id="RHEA:11816"/>
        <dbReference type="ChEBI" id="CHEBI:57634"/>
        <dbReference type="ChEBI" id="CHEBI:58225"/>
        <dbReference type="EC" id="5.3.1.9"/>
    </reaction>
</comment>
<comment type="pathway">
    <text evidence="4">Carbohydrate degradation; glycolysis; D-glyceraldehyde 3-phosphate and glycerone phosphate from D-glucose: step 2/4.</text>
</comment>
<dbReference type="SUPFAM" id="SSF53697">
    <property type="entry name" value="SIS domain"/>
    <property type="match status" value="1"/>
</dbReference>
<dbReference type="UniPathway" id="UPA00109">
    <property type="reaction ID" value="UER00181"/>
</dbReference>
<keyword evidence="3 4" id="KW-0413">Isomerase</keyword>
<evidence type="ECO:0000256" key="3">
    <source>
        <dbReference type="ARBA" id="ARBA00023235"/>
    </source>
</evidence>
<dbReference type="GO" id="GO:0048029">
    <property type="term" value="F:monosaccharide binding"/>
    <property type="evidence" value="ECO:0007669"/>
    <property type="project" value="TreeGrafter"/>
</dbReference>
<protein>
    <recommendedName>
        <fullName evidence="4">Glucose-6-phosphate isomerase</fullName>
        <ecNumber evidence="4">5.3.1.9</ecNumber>
    </recommendedName>
</protein>
<evidence type="ECO:0000256" key="1">
    <source>
        <dbReference type="ARBA" id="ARBA00022432"/>
    </source>
</evidence>
<dbReference type="STRING" id="1817758.A2150_02155"/>
<proteinExistence type="inferred from homology"/>
<dbReference type="PRINTS" id="PR00662">
    <property type="entry name" value="G6PISOMERASE"/>
</dbReference>
<dbReference type="PROSITE" id="PS51463">
    <property type="entry name" value="P_GLUCOSE_ISOMERASE_3"/>
    <property type="match status" value="1"/>
</dbReference>
<comment type="similarity">
    <text evidence="4">Belongs to the GPI family.</text>
</comment>
<dbReference type="GO" id="GO:0051156">
    <property type="term" value="P:glucose 6-phosphate metabolic process"/>
    <property type="evidence" value="ECO:0007669"/>
    <property type="project" value="TreeGrafter"/>
</dbReference>
<dbReference type="AlphaFoldDB" id="A0A1F6TIQ4"/>
<evidence type="ECO:0000256" key="4">
    <source>
        <dbReference type="RuleBase" id="RU000612"/>
    </source>
</evidence>
<dbReference type="Pfam" id="PF00342">
    <property type="entry name" value="PGI"/>
    <property type="match status" value="1"/>
</dbReference>
<dbReference type="EC" id="5.3.1.9" evidence="4"/>
<gene>
    <name evidence="5" type="ORF">A2150_02155</name>
</gene>
<dbReference type="Gene3D" id="3.40.50.10490">
    <property type="entry name" value="Glucose-6-phosphate isomerase like protein, domain 1"/>
    <property type="match status" value="2"/>
</dbReference>
<dbReference type="GO" id="GO:0097367">
    <property type="term" value="F:carbohydrate derivative binding"/>
    <property type="evidence" value="ECO:0007669"/>
    <property type="project" value="InterPro"/>
</dbReference>
<dbReference type="InterPro" id="IPR001672">
    <property type="entry name" value="G6P_Isomerase"/>
</dbReference>
<dbReference type="GO" id="GO:0005829">
    <property type="term" value="C:cytosol"/>
    <property type="evidence" value="ECO:0007669"/>
    <property type="project" value="TreeGrafter"/>
</dbReference>
<keyword evidence="2 4" id="KW-0324">Glycolysis</keyword>
<keyword evidence="1 4" id="KW-0312">Gluconeogenesis</keyword>
<dbReference type="EMBL" id="MFSS01000006">
    <property type="protein sequence ID" value="OGI44955.1"/>
    <property type="molecule type" value="Genomic_DNA"/>
</dbReference>
<dbReference type="GO" id="GO:0006094">
    <property type="term" value="P:gluconeogenesis"/>
    <property type="evidence" value="ECO:0007669"/>
    <property type="project" value="UniProtKB-KW"/>
</dbReference>
<comment type="caution">
    <text evidence="5">The sequence shown here is derived from an EMBL/GenBank/DDBJ whole genome shotgun (WGS) entry which is preliminary data.</text>
</comment>
<sequence length="430" mass="46976">MPTDIDLAIDSTALFAERLGANGIRREEVLALAPRLDGLHARLGAKSPDMAPAFFTLPFATDSEAVAAHGRRLSRRFARTCVFGIGGSSLGGEMLVRLLGRGAHPVRFYDNIDPTTLEELDGSGWRDTLLLVVSKSGNTAETLSQLLTVLPQLERELGPDRLREQIVVITEDASGALHELARELRLEILPHPAVGGSYSALSVVGLLPAAIAGADIAALLQGARTMAERCRERDMARNPAFFNGAAQFLHAQRGRRLCVQMVYADRLRPVSRWYRQLWAESLGKRDAQGRAHGLTPIEAHGVTDQHSQLQLYLDGPDDKQFTFLVDPSLRARGARVPERFRALAAIAPLVGHTTGELFLAEFDATRETLTRHGRPNRTVSLAPANPAAIGELIMLLEMETVVMAELLGVDPFDQPAVEEGKVLAREYLKK</sequence>